<evidence type="ECO:0000313" key="5">
    <source>
        <dbReference type="Proteomes" id="UP000001555"/>
    </source>
</evidence>
<dbReference type="PaxDb" id="6945-B7PHP1"/>
<dbReference type="VEuPathDB" id="VectorBase:ISCW003931"/>
<dbReference type="GO" id="GO:0017128">
    <property type="term" value="F:phospholipid scramblase activity"/>
    <property type="evidence" value="ECO:0007669"/>
    <property type="project" value="InterPro"/>
</dbReference>
<dbReference type="EnsemblMetazoa" id="ISCW003931-RA">
    <property type="protein sequence ID" value="ISCW003931-PA"/>
    <property type="gene ID" value="ISCW003931"/>
</dbReference>
<keyword evidence="5" id="KW-1185">Reference proteome</keyword>
<comment type="function">
    <text evidence="2">May mediate accelerated ATP-independent bidirectional transbilayer migration of phospholipids upon binding calcium ions that results in a loss of phospholipid asymmetry in the plasma membrane.</text>
</comment>
<accession>B7PHP1</accession>
<evidence type="ECO:0000313" key="4">
    <source>
        <dbReference type="EnsemblMetazoa" id="ISCW003931-PA"/>
    </source>
</evidence>
<dbReference type="InterPro" id="IPR005552">
    <property type="entry name" value="Scramblase"/>
</dbReference>
<evidence type="ECO:0000313" key="3">
    <source>
        <dbReference type="EMBL" id="EEC06113.1"/>
    </source>
</evidence>
<reference evidence="4" key="2">
    <citation type="submission" date="2020-05" db="UniProtKB">
        <authorList>
            <consortium name="EnsemblMetazoa"/>
        </authorList>
    </citation>
    <scope>IDENTIFICATION</scope>
    <source>
        <strain evidence="4">wikel</strain>
    </source>
</reference>
<dbReference type="PANTHER" id="PTHR23248:SF9">
    <property type="entry name" value="PHOSPHOLIPID SCRAMBLASE"/>
    <property type="match status" value="1"/>
</dbReference>
<protein>
    <recommendedName>
        <fullName evidence="2">Phospholipid scramblase</fullName>
    </recommendedName>
</protein>
<sequence>NEIGVISKQWSGLVKEYFTDADNFGVSFPLDMDVHCKAALMACTMLIVS</sequence>
<evidence type="ECO:0000256" key="2">
    <source>
        <dbReference type="RuleBase" id="RU363116"/>
    </source>
</evidence>
<keyword evidence="2" id="KW-0449">Lipoprotein</keyword>
<dbReference type="Proteomes" id="UP000001555">
    <property type="component" value="Unassembled WGS sequence"/>
</dbReference>
<dbReference type="EMBL" id="DS714419">
    <property type="protein sequence ID" value="EEC06113.1"/>
    <property type="molecule type" value="Genomic_DNA"/>
</dbReference>
<feature type="non-terminal residue" evidence="3">
    <location>
        <position position="49"/>
    </location>
</feature>
<comment type="cofactor">
    <cofactor evidence="2">
        <name>Ca(2+)</name>
        <dbReference type="ChEBI" id="CHEBI:29108"/>
    </cofactor>
</comment>
<organism>
    <name type="scientific">Ixodes scapularis</name>
    <name type="common">Black-legged tick</name>
    <name type="synonym">Deer tick</name>
    <dbReference type="NCBI Taxonomy" id="6945"/>
    <lineage>
        <taxon>Eukaryota</taxon>
        <taxon>Metazoa</taxon>
        <taxon>Ecdysozoa</taxon>
        <taxon>Arthropoda</taxon>
        <taxon>Chelicerata</taxon>
        <taxon>Arachnida</taxon>
        <taxon>Acari</taxon>
        <taxon>Parasitiformes</taxon>
        <taxon>Ixodida</taxon>
        <taxon>Ixodoidea</taxon>
        <taxon>Ixodidae</taxon>
        <taxon>Ixodinae</taxon>
        <taxon>Ixodes</taxon>
    </lineage>
</organism>
<proteinExistence type="inferred from homology"/>
<dbReference type="VEuPathDB" id="VectorBase:ISCI003931"/>
<gene>
    <name evidence="3" type="ORF">IscW_ISCW003931</name>
</gene>
<dbReference type="STRING" id="6945.B7PHP1"/>
<dbReference type="EMBL" id="ABJB010893655">
    <property type="status" value="NOT_ANNOTATED_CDS"/>
    <property type="molecule type" value="Genomic_DNA"/>
</dbReference>
<keyword evidence="2" id="KW-0106">Calcium</keyword>
<name>B7PHP1_IXOSC</name>
<keyword evidence="2" id="KW-0564">Palmitate</keyword>
<dbReference type="HOGENOM" id="CLU_3147442_0_0_1"/>
<evidence type="ECO:0000256" key="1">
    <source>
        <dbReference type="ARBA" id="ARBA00005350"/>
    </source>
</evidence>
<dbReference type="AlphaFoldDB" id="B7PHP1"/>
<dbReference type="PANTHER" id="PTHR23248">
    <property type="entry name" value="PHOSPHOLIPID SCRAMBLASE-RELATED"/>
    <property type="match status" value="1"/>
</dbReference>
<dbReference type="Pfam" id="PF03803">
    <property type="entry name" value="Scramblase"/>
    <property type="match status" value="1"/>
</dbReference>
<reference evidence="3 5" key="1">
    <citation type="submission" date="2008-03" db="EMBL/GenBank/DDBJ databases">
        <title>Annotation of Ixodes scapularis.</title>
        <authorList>
            <consortium name="Ixodes scapularis Genome Project Consortium"/>
            <person name="Caler E."/>
            <person name="Hannick L.I."/>
            <person name="Bidwell S."/>
            <person name="Joardar V."/>
            <person name="Thiagarajan M."/>
            <person name="Amedeo P."/>
            <person name="Galinsky K.J."/>
            <person name="Schobel S."/>
            <person name="Inman J."/>
            <person name="Hostetler J."/>
            <person name="Miller J."/>
            <person name="Hammond M."/>
            <person name="Megy K."/>
            <person name="Lawson D."/>
            <person name="Kodira C."/>
            <person name="Sutton G."/>
            <person name="Meyer J."/>
            <person name="Hill C.A."/>
            <person name="Birren B."/>
            <person name="Nene V."/>
            <person name="Collins F."/>
            <person name="Alarcon-Chaidez F."/>
            <person name="Wikel S."/>
            <person name="Strausberg R."/>
        </authorList>
    </citation>
    <scope>NUCLEOTIDE SEQUENCE [LARGE SCALE GENOMIC DNA]</scope>
    <source>
        <strain evidence="5">Wikel</strain>
        <strain evidence="3">Wikel colony</strain>
    </source>
</reference>
<dbReference type="InParanoid" id="B7PHP1"/>
<comment type="similarity">
    <text evidence="1 2">Belongs to the phospholipid scramblase family.</text>
</comment>
<feature type="non-terminal residue" evidence="3">
    <location>
        <position position="1"/>
    </location>
</feature>